<evidence type="ECO:0000313" key="4">
    <source>
        <dbReference type="Proteomes" id="UP000182660"/>
    </source>
</evidence>
<keyword evidence="4" id="KW-1185">Reference proteome</keyword>
<dbReference type="InterPro" id="IPR007236">
    <property type="entry name" value="SlyX"/>
</dbReference>
<dbReference type="HOGENOM" id="CLU_180796_4_0_6"/>
<proteinExistence type="inferred from homology"/>
<reference evidence="3 5" key="2">
    <citation type="submission" date="2016-11" db="EMBL/GenBank/DDBJ databases">
        <authorList>
            <person name="Jaros S."/>
            <person name="Januszkiewicz K."/>
            <person name="Wedrychowicz H."/>
        </authorList>
    </citation>
    <scope>NUCLEOTIDE SEQUENCE [LARGE SCALE GENOMIC DNA]</scope>
    <source>
        <strain evidence="3">NVI 5450</strain>
    </source>
</reference>
<dbReference type="GeneID" id="61295948"/>
<dbReference type="PANTHER" id="PTHR36508">
    <property type="entry name" value="PROTEIN SLYX"/>
    <property type="match status" value="1"/>
</dbReference>
<dbReference type="RefSeq" id="WP_045111891.1">
    <property type="nucleotide sequence ID" value="NZ_CAWQZC010000150.1"/>
</dbReference>
<dbReference type="EMBL" id="FPLD01000061">
    <property type="protein sequence ID" value="SGZ00122.1"/>
    <property type="molecule type" value="Genomic_DNA"/>
</dbReference>
<evidence type="ECO:0000313" key="5">
    <source>
        <dbReference type="Proteomes" id="UP000183794"/>
    </source>
</evidence>
<dbReference type="PANTHER" id="PTHR36508:SF1">
    <property type="entry name" value="PROTEIN SLYX"/>
    <property type="match status" value="1"/>
</dbReference>
<comment type="similarity">
    <text evidence="1">Belongs to the SlyX family.</text>
</comment>
<dbReference type="Pfam" id="PF04102">
    <property type="entry name" value="SlyX"/>
    <property type="match status" value="1"/>
</dbReference>
<sequence>MEIQQLEERVCDLEMKLSFQDDTIEQLNNAIIDQQKILEDQKVQLTFLISRIKTMQVGSGLASEADETPPPHY</sequence>
<dbReference type="KEGG" id="mvs:MVIS_3931"/>
<dbReference type="Gene3D" id="1.20.5.300">
    <property type="match status" value="1"/>
</dbReference>
<dbReference type="OrthoDB" id="5771733at2"/>
<gene>
    <name evidence="1" type="primary">slyX</name>
    <name evidence="2" type="ORF">MT2528_2045</name>
    <name evidence="3" type="ORF">NVI5450_2268</name>
</gene>
<evidence type="ECO:0000313" key="3">
    <source>
        <dbReference type="EMBL" id="SGZ00122.1"/>
    </source>
</evidence>
<protein>
    <recommendedName>
        <fullName evidence="1">Protein SlyX homolog</fullName>
    </recommendedName>
</protein>
<dbReference type="Proteomes" id="UP000183794">
    <property type="component" value="Unassembled WGS sequence"/>
</dbReference>
<dbReference type="HAMAP" id="MF_00715">
    <property type="entry name" value="SlyX"/>
    <property type="match status" value="1"/>
</dbReference>
<dbReference type="STRING" id="80854.MVIS_3931"/>
<evidence type="ECO:0000256" key="1">
    <source>
        <dbReference type="HAMAP-Rule" id="MF_00715"/>
    </source>
</evidence>
<dbReference type="EMBL" id="FPLJ01000051">
    <property type="protein sequence ID" value="SGY90969.1"/>
    <property type="molecule type" value="Genomic_DNA"/>
</dbReference>
<dbReference type="Proteomes" id="UP000182660">
    <property type="component" value="Unassembled WGS sequence"/>
</dbReference>
<dbReference type="PATRIC" id="fig|80854.5.peg.4160"/>
<reference evidence="2 4" key="1">
    <citation type="submission" date="2016-11" db="EMBL/GenBank/DDBJ databases">
        <authorList>
            <person name="Klemetsen T."/>
        </authorList>
    </citation>
    <scope>NUCLEOTIDE SEQUENCE [LARGE SCALE GENOMIC DNA]</scope>
    <source>
        <strain evidence="2">MT 2528</strain>
    </source>
</reference>
<name>A0A090IGR9_9GAMM</name>
<evidence type="ECO:0000313" key="2">
    <source>
        <dbReference type="EMBL" id="SGY90969.1"/>
    </source>
</evidence>
<dbReference type="AlphaFoldDB" id="A0A090IGR9"/>
<accession>A0A090IGR9</accession>
<organism evidence="3 5">
    <name type="scientific">Moritella viscosa</name>
    <dbReference type="NCBI Taxonomy" id="80854"/>
    <lineage>
        <taxon>Bacteria</taxon>
        <taxon>Pseudomonadati</taxon>
        <taxon>Pseudomonadota</taxon>
        <taxon>Gammaproteobacteria</taxon>
        <taxon>Alteromonadales</taxon>
        <taxon>Moritellaceae</taxon>
        <taxon>Moritella</taxon>
    </lineage>
</organism>